<organism evidence="3 4">
    <name type="scientific">Natribaculum luteum</name>
    <dbReference type="NCBI Taxonomy" id="1586232"/>
    <lineage>
        <taxon>Archaea</taxon>
        <taxon>Methanobacteriati</taxon>
        <taxon>Methanobacteriota</taxon>
        <taxon>Stenosarchaea group</taxon>
        <taxon>Halobacteria</taxon>
        <taxon>Halobacteriales</taxon>
        <taxon>Natrialbaceae</taxon>
        <taxon>Natribaculum</taxon>
    </lineage>
</organism>
<feature type="transmembrane region" description="Helical" evidence="1">
    <location>
        <begin position="80"/>
        <end position="99"/>
    </location>
</feature>
<comment type="caution">
    <text evidence="3">The sequence shown here is derived from an EMBL/GenBank/DDBJ whole genome shotgun (WGS) entry which is preliminary data.</text>
</comment>
<sequence length="273" mass="28563">MIVPLETCVTPDVDPSIGAQTFGPAVFFLIGLFGGAHCLGMCGPLVTTYADRLREGNDSRRDVVTVRAVRQHALFNLGRTASYAILGGLFGLAGSLVFVTPRDVVTVVAEVHALAGLLVGAVIIAMGVHYLLGRGVLGGSVSIPLVGSALGRVQAWLLARVDAWVGDGRIAGLGAVHGLLPCPLLYPAFLYAFVQGSPTGGVVSLAALGAGTIPSLFLYGTFFQSVSVETRMRLHRVLGVVFIVLGYIPLQHGLAVLGIPLPHPSIPYYQPIM</sequence>
<dbReference type="AlphaFoldDB" id="A0ABD5P4D7"/>
<feature type="transmembrane region" description="Helical" evidence="1">
    <location>
        <begin position="234"/>
        <end position="259"/>
    </location>
</feature>
<keyword evidence="1" id="KW-0812">Transmembrane</keyword>
<evidence type="ECO:0000313" key="4">
    <source>
        <dbReference type="Proteomes" id="UP001595821"/>
    </source>
</evidence>
<dbReference type="RefSeq" id="WP_246970161.1">
    <property type="nucleotide sequence ID" value="NZ_CP095397.1"/>
</dbReference>
<dbReference type="PANTHER" id="PTHR42208">
    <property type="entry name" value="HEAVY METAL TRANSPORTER-RELATED"/>
    <property type="match status" value="1"/>
</dbReference>
<protein>
    <submittedName>
        <fullName evidence="3">Sulfite exporter TauE/SafE family protein</fullName>
    </submittedName>
</protein>
<proteinExistence type="predicted"/>
<evidence type="ECO:0000259" key="2">
    <source>
        <dbReference type="Pfam" id="PF13386"/>
    </source>
</evidence>
<gene>
    <name evidence="3" type="ORF">ACFOZ7_19175</name>
</gene>
<keyword evidence="1" id="KW-0472">Membrane</keyword>
<feature type="transmembrane region" description="Helical" evidence="1">
    <location>
        <begin position="170"/>
        <end position="194"/>
    </location>
</feature>
<dbReference type="Pfam" id="PF13386">
    <property type="entry name" value="DsbD_2"/>
    <property type="match status" value="1"/>
</dbReference>
<reference evidence="3 4" key="1">
    <citation type="journal article" date="2014" name="Int. J. Syst. Evol. Microbiol.">
        <title>Complete genome sequence of Corynebacterium casei LMG S-19264T (=DSM 44701T), isolated from a smear-ripened cheese.</title>
        <authorList>
            <consortium name="US DOE Joint Genome Institute (JGI-PGF)"/>
            <person name="Walter F."/>
            <person name="Albersmeier A."/>
            <person name="Kalinowski J."/>
            <person name="Ruckert C."/>
        </authorList>
    </citation>
    <scope>NUCLEOTIDE SEQUENCE [LARGE SCALE GENOMIC DNA]</scope>
    <source>
        <strain evidence="3 4">IBRC-M 10912</strain>
    </source>
</reference>
<feature type="transmembrane region" description="Helical" evidence="1">
    <location>
        <begin position="200"/>
        <end position="222"/>
    </location>
</feature>
<feature type="transmembrane region" description="Helical" evidence="1">
    <location>
        <begin position="25"/>
        <end position="50"/>
    </location>
</feature>
<evidence type="ECO:0000256" key="1">
    <source>
        <dbReference type="SAM" id="Phobius"/>
    </source>
</evidence>
<keyword evidence="1" id="KW-1133">Transmembrane helix</keyword>
<accession>A0ABD5P4D7</accession>
<dbReference type="InterPro" id="IPR039447">
    <property type="entry name" value="UreH-like_TM_dom"/>
</dbReference>
<name>A0ABD5P4D7_9EURY</name>
<dbReference type="PANTHER" id="PTHR42208:SF1">
    <property type="entry name" value="HEAVY METAL TRANSPORTER"/>
    <property type="match status" value="1"/>
</dbReference>
<dbReference type="Proteomes" id="UP001595821">
    <property type="component" value="Unassembled WGS sequence"/>
</dbReference>
<evidence type="ECO:0000313" key="3">
    <source>
        <dbReference type="EMBL" id="MFC4249022.1"/>
    </source>
</evidence>
<feature type="domain" description="Urease accessory protein UreH-like transmembrane" evidence="2">
    <location>
        <begin position="27"/>
        <end position="247"/>
    </location>
</feature>
<dbReference type="EMBL" id="JBHSDJ010000130">
    <property type="protein sequence ID" value="MFC4249022.1"/>
    <property type="molecule type" value="Genomic_DNA"/>
</dbReference>
<feature type="transmembrane region" description="Helical" evidence="1">
    <location>
        <begin position="111"/>
        <end position="132"/>
    </location>
</feature>
<dbReference type="GeneID" id="71855569"/>